<comment type="caution">
    <text evidence="2">The sequence shown here is derived from an EMBL/GenBank/DDBJ whole genome shotgun (WGS) entry which is preliminary data.</text>
</comment>
<feature type="region of interest" description="Disordered" evidence="1">
    <location>
        <begin position="51"/>
        <end position="91"/>
    </location>
</feature>
<evidence type="ECO:0000313" key="2">
    <source>
        <dbReference type="EMBL" id="MXP48326.1"/>
    </source>
</evidence>
<dbReference type="PROSITE" id="PS51257">
    <property type="entry name" value="PROKAR_LIPOPROTEIN"/>
    <property type="match status" value="1"/>
</dbReference>
<reference evidence="2 3" key="1">
    <citation type="submission" date="2019-12" db="EMBL/GenBank/DDBJ databases">
        <title>Genomic-based taxomic classification of the family Erythrobacteraceae.</title>
        <authorList>
            <person name="Xu L."/>
        </authorList>
    </citation>
    <scope>NUCLEOTIDE SEQUENCE [LARGE SCALE GENOMIC DNA]</scope>
    <source>
        <strain evidence="2 3">SW-109</strain>
    </source>
</reference>
<dbReference type="EMBL" id="WTYP01000002">
    <property type="protein sequence ID" value="MXP48326.1"/>
    <property type="molecule type" value="Genomic_DNA"/>
</dbReference>
<dbReference type="AlphaFoldDB" id="A0A6I4V5I7"/>
<dbReference type="RefSeq" id="WP_160731520.1">
    <property type="nucleotide sequence ID" value="NZ_WTYP01000002.1"/>
</dbReference>
<gene>
    <name evidence="2" type="ORF">GRI43_13095</name>
</gene>
<name>A0A6I4V5I7_9SPHN</name>
<dbReference type="Proteomes" id="UP000471435">
    <property type="component" value="Unassembled WGS sequence"/>
</dbReference>
<dbReference type="OrthoDB" id="7409056at2"/>
<organism evidence="2 3">
    <name type="scientific">Pontixanthobacter luteolus</name>
    <dbReference type="NCBI Taxonomy" id="295089"/>
    <lineage>
        <taxon>Bacteria</taxon>
        <taxon>Pseudomonadati</taxon>
        <taxon>Pseudomonadota</taxon>
        <taxon>Alphaproteobacteria</taxon>
        <taxon>Sphingomonadales</taxon>
        <taxon>Erythrobacteraceae</taxon>
        <taxon>Pontixanthobacter</taxon>
    </lineage>
</organism>
<keyword evidence="3" id="KW-1185">Reference proteome</keyword>
<proteinExistence type="predicted"/>
<sequence>MITDKRLLALPLLTILLSGCQTGSAIGAFDDPGFGEANRQTMAAQVVNPDPVYTDANPPTSADNAVDAIDRLRSDRVKKPERIDTRETGPG</sequence>
<protein>
    <submittedName>
        <fullName evidence="2">Uncharacterized protein</fullName>
    </submittedName>
</protein>
<accession>A0A6I4V5I7</accession>
<evidence type="ECO:0000256" key="1">
    <source>
        <dbReference type="SAM" id="MobiDB-lite"/>
    </source>
</evidence>
<evidence type="ECO:0000313" key="3">
    <source>
        <dbReference type="Proteomes" id="UP000471435"/>
    </source>
</evidence>
<feature type="compositionally biased region" description="Basic and acidic residues" evidence="1">
    <location>
        <begin position="68"/>
        <end position="91"/>
    </location>
</feature>